<feature type="transmembrane region" description="Helical" evidence="6">
    <location>
        <begin position="302"/>
        <end position="321"/>
    </location>
</feature>
<reference evidence="8 9" key="1">
    <citation type="submission" date="2016-07" db="EMBL/GenBank/DDBJ databases">
        <title>Pervasive Adenine N6-methylation of Active Genes in Fungi.</title>
        <authorList>
            <consortium name="DOE Joint Genome Institute"/>
            <person name="Mondo S.J."/>
            <person name="Dannebaum R.O."/>
            <person name="Kuo R.C."/>
            <person name="Labutti K."/>
            <person name="Haridas S."/>
            <person name="Kuo A."/>
            <person name="Salamov A."/>
            <person name="Ahrendt S.R."/>
            <person name="Lipzen A."/>
            <person name="Sullivan W."/>
            <person name="Andreopoulos W.B."/>
            <person name="Clum A."/>
            <person name="Lindquist E."/>
            <person name="Daum C."/>
            <person name="Ramamoorthy G.K."/>
            <person name="Gryganskyi A."/>
            <person name="Culley D."/>
            <person name="Magnuson J.K."/>
            <person name="James T.Y."/>
            <person name="O'Malley M.A."/>
            <person name="Stajich J.E."/>
            <person name="Spatafora J.W."/>
            <person name="Visel A."/>
            <person name="Grigoriev I.V."/>
        </authorList>
    </citation>
    <scope>NUCLEOTIDE SEQUENCE [LARGE SCALE GENOMIC DNA]</scope>
    <source>
        <strain evidence="8 9">NRRL 3116</strain>
    </source>
</reference>
<keyword evidence="5 6" id="KW-0472">Membrane</keyword>
<sequence length="634" mass="70177">MSSQGSHTPRTQGLQGSVGRNWRAVTAARNASLAPASASRMAGTLFYSVPTIDNDADDSDGERREDELPLRPSYMPDYDSEDDGSDSSTHSPPMSLFLDRQPQQEESALTPAAIYLDVPPPVSSKSKVNGSLGEQLLEPAAIPTGPVGWTSISYKRTYKDPFFAAFYIFALIVYFIIGIVLLFTTNVINGACLKIPFNFSSHLPSLYSNAQTLQSSPLEGRIPNVFSAIKSSAGMLTFVILVSAALGTLWLITLRSFTRPVVWTTVLSVPCFALVIFIWSLVSSFQGPRLDDGARDPQDTGLTFLSLLPLGIGSLFLGVIYFRRQYVAQATAIIELACEILKDNPDMFFVSFALMLVHVLFTALWLIFFSRVFLIGHVEATVGSRKWVMEDNFYPIAAFMIFIYMWTSAVLSNVQRVTLANVVSKWYFHRHEPFAYHSSKITEPALINSTTTSFGSVCLGALFIAIVQFSSFALRNTAKKLKESSYSLFVFLATCCSLIQGLIENFNNYTLIYVGITGESLFSAARSASKIFQRNLLGGLLFDFLTKLILFIYSTLFSLLTGFAAYVFATHTLQSSYGYVIGILSCVIPFYVTRFFTYIMAITIDAIFLCYAIDLDTNTCHCNKAHSAFRVSSH</sequence>
<dbReference type="OrthoDB" id="420519at2759"/>
<dbReference type="GO" id="GO:0005886">
    <property type="term" value="C:plasma membrane"/>
    <property type="evidence" value="ECO:0007669"/>
    <property type="project" value="UniProtKB-SubCell"/>
</dbReference>
<evidence type="ECO:0000256" key="6">
    <source>
        <dbReference type="RuleBase" id="RU368066"/>
    </source>
</evidence>
<dbReference type="RefSeq" id="XP_021876224.1">
    <property type="nucleotide sequence ID" value="XM_022028199.1"/>
</dbReference>
<evidence type="ECO:0000256" key="4">
    <source>
        <dbReference type="ARBA" id="ARBA00022989"/>
    </source>
</evidence>
<evidence type="ECO:0000256" key="1">
    <source>
        <dbReference type="ARBA" id="ARBA00004141"/>
    </source>
</evidence>
<feature type="transmembrane region" description="Helical" evidence="6">
    <location>
        <begin position="348"/>
        <end position="373"/>
    </location>
</feature>
<evidence type="ECO:0000313" key="9">
    <source>
        <dbReference type="Proteomes" id="UP000193648"/>
    </source>
</evidence>
<protein>
    <recommendedName>
        <fullName evidence="6">Protein PNS1</fullName>
    </recommendedName>
</protein>
<name>A0A1Y2G9Q2_9FUNG</name>
<dbReference type="GO" id="GO:0022857">
    <property type="term" value="F:transmembrane transporter activity"/>
    <property type="evidence" value="ECO:0007669"/>
    <property type="project" value="UniProtKB-UniRule"/>
</dbReference>
<feature type="transmembrane region" description="Helical" evidence="6">
    <location>
        <begin position="162"/>
        <end position="183"/>
    </location>
</feature>
<feature type="region of interest" description="Disordered" evidence="7">
    <location>
        <begin position="1"/>
        <end position="21"/>
    </location>
</feature>
<dbReference type="FunCoup" id="A0A1Y2G9Q2">
    <property type="interactions" value="42"/>
</dbReference>
<dbReference type="PANTHER" id="PTHR12385:SF88">
    <property type="entry name" value="CHOLINE TRANSPORTER-LIKE PROTEIN CTL1"/>
    <property type="match status" value="1"/>
</dbReference>
<feature type="transmembrane region" description="Helical" evidence="6">
    <location>
        <begin position="486"/>
        <end position="503"/>
    </location>
</feature>
<dbReference type="AlphaFoldDB" id="A0A1Y2G9Q2"/>
<dbReference type="GeneID" id="33570042"/>
<comment type="subcellular location">
    <subcellularLocation>
        <location evidence="6">Cell membrane</location>
        <topology evidence="6">Multi-pass membrane protein</topology>
    </subcellularLocation>
    <subcellularLocation>
        <location evidence="1">Membrane</location>
        <topology evidence="1">Multi-pass membrane protein</topology>
    </subcellularLocation>
</comment>
<evidence type="ECO:0000256" key="5">
    <source>
        <dbReference type="ARBA" id="ARBA00023136"/>
    </source>
</evidence>
<accession>A0A1Y2G9Q2</accession>
<feature type="transmembrane region" description="Helical" evidence="6">
    <location>
        <begin position="575"/>
        <end position="592"/>
    </location>
</feature>
<dbReference type="EMBL" id="MCFF01000062">
    <property type="protein sequence ID" value="ORZ01971.1"/>
    <property type="molecule type" value="Genomic_DNA"/>
</dbReference>
<evidence type="ECO:0000256" key="3">
    <source>
        <dbReference type="ARBA" id="ARBA00022692"/>
    </source>
</evidence>
<organism evidence="8 9">
    <name type="scientific">Lobosporangium transversale</name>
    <dbReference type="NCBI Taxonomy" id="64571"/>
    <lineage>
        <taxon>Eukaryota</taxon>
        <taxon>Fungi</taxon>
        <taxon>Fungi incertae sedis</taxon>
        <taxon>Mucoromycota</taxon>
        <taxon>Mortierellomycotina</taxon>
        <taxon>Mortierellomycetes</taxon>
        <taxon>Mortierellales</taxon>
        <taxon>Mortierellaceae</taxon>
        <taxon>Lobosporangium</taxon>
    </lineage>
</organism>
<feature type="compositionally biased region" description="Polar residues" evidence="7">
    <location>
        <begin position="1"/>
        <end position="15"/>
    </location>
</feature>
<feature type="region of interest" description="Disordered" evidence="7">
    <location>
        <begin position="50"/>
        <end position="96"/>
    </location>
</feature>
<keyword evidence="9" id="KW-1185">Reference proteome</keyword>
<dbReference type="InParanoid" id="A0A1Y2G9Q2"/>
<dbReference type="STRING" id="64571.A0A1Y2G9Q2"/>
<evidence type="ECO:0000256" key="7">
    <source>
        <dbReference type="SAM" id="MobiDB-lite"/>
    </source>
</evidence>
<feature type="transmembrane region" description="Helical" evidence="6">
    <location>
        <begin position="393"/>
        <end position="411"/>
    </location>
</feature>
<comment type="similarity">
    <text evidence="2 6">Belongs to the CTL (choline transporter-like) family.</text>
</comment>
<dbReference type="Proteomes" id="UP000193648">
    <property type="component" value="Unassembled WGS sequence"/>
</dbReference>
<feature type="transmembrane region" description="Helical" evidence="6">
    <location>
        <begin position="233"/>
        <end position="254"/>
    </location>
</feature>
<evidence type="ECO:0000313" key="8">
    <source>
        <dbReference type="EMBL" id="ORZ01971.1"/>
    </source>
</evidence>
<comment type="caution">
    <text evidence="8">The sequence shown here is derived from an EMBL/GenBank/DDBJ whole genome shotgun (WGS) entry which is preliminary data.</text>
</comment>
<feature type="transmembrane region" description="Helical" evidence="6">
    <location>
        <begin position="548"/>
        <end position="569"/>
    </location>
</feature>
<gene>
    <name evidence="8" type="ORF">BCR41DRAFT_390222</name>
</gene>
<feature type="transmembrane region" description="Helical" evidence="6">
    <location>
        <begin position="261"/>
        <end position="282"/>
    </location>
</feature>
<keyword evidence="4 6" id="KW-1133">Transmembrane helix</keyword>
<evidence type="ECO:0000256" key="2">
    <source>
        <dbReference type="ARBA" id="ARBA00007168"/>
    </source>
</evidence>
<dbReference type="Pfam" id="PF04515">
    <property type="entry name" value="Choline_transpo"/>
    <property type="match status" value="1"/>
</dbReference>
<keyword evidence="3 6" id="KW-0812">Transmembrane</keyword>
<proteinExistence type="inferred from homology"/>
<dbReference type="InterPro" id="IPR007603">
    <property type="entry name" value="Choline_transptr-like"/>
</dbReference>
<comment type="function">
    <text evidence="6">Probably involved in transport through the plasma membrane.</text>
</comment>
<dbReference type="PANTHER" id="PTHR12385">
    <property type="entry name" value="CHOLINE TRANSPORTER-LIKE (SLC FAMILY 44)"/>
    <property type="match status" value="1"/>
</dbReference>